<organism evidence="8 9">
    <name type="scientific">Anaerosphaera multitolerans</name>
    <dbReference type="NCBI Taxonomy" id="2487351"/>
    <lineage>
        <taxon>Bacteria</taxon>
        <taxon>Bacillati</taxon>
        <taxon>Bacillota</taxon>
        <taxon>Tissierellia</taxon>
        <taxon>Tissierellales</taxon>
        <taxon>Peptoniphilaceae</taxon>
        <taxon>Anaerosphaera</taxon>
    </lineage>
</organism>
<dbReference type="EMBL" id="RLIH01000009">
    <property type="protein sequence ID" value="RVU54487.1"/>
    <property type="molecule type" value="Genomic_DNA"/>
</dbReference>
<dbReference type="PANTHER" id="PTHR30106">
    <property type="entry name" value="INNER MEMBRANE PROTEIN YEIH-RELATED"/>
    <property type="match status" value="1"/>
</dbReference>
<evidence type="ECO:0000313" key="8">
    <source>
        <dbReference type="EMBL" id="RVU54487.1"/>
    </source>
</evidence>
<evidence type="ECO:0000256" key="1">
    <source>
        <dbReference type="ARBA" id="ARBA00004651"/>
    </source>
</evidence>
<evidence type="ECO:0000256" key="4">
    <source>
        <dbReference type="ARBA" id="ARBA00022692"/>
    </source>
</evidence>
<dbReference type="InterPro" id="IPR018383">
    <property type="entry name" value="UPF0324_pro"/>
</dbReference>
<comment type="similarity">
    <text evidence="2">Belongs to the UPF0324 family.</text>
</comment>
<sequence length="337" mass="35685">MDKLKKYLPGIILATAVAISATLLNDFIPKDILGATLLALIIGMLLNPVVEKFGFFNDGINWVSRFILKLGIILMGINLSFLQVLQAGKYGLLLMAFTLTTSFAVAQVCGKIFKINWKLTNLLAVSTAICGGTAVATLGPTIEAEERDIAYAISATFLFDIITVILFPIIGRMLGLSDTGYGLWIGTAVNDTSSVVAAGYAFSDAAGALATIVKLTRTLFIVPVVLVFSWINAKKKAQSAYATTINKVKVMEIFPWFILLFLVVVGIKSTGIIPEVAVGSISNISKLFLAMALASIGMKTSLKEVAGVGITPMIAGVIIDTSVVIVALFAQGIILGA</sequence>
<feature type="transmembrane region" description="Helical" evidence="7">
    <location>
        <begin position="253"/>
        <end position="273"/>
    </location>
</feature>
<dbReference type="RefSeq" id="WP_127724709.1">
    <property type="nucleotide sequence ID" value="NZ_RLIH01000009.1"/>
</dbReference>
<feature type="transmembrane region" description="Helical" evidence="7">
    <location>
        <begin position="208"/>
        <end position="232"/>
    </location>
</feature>
<feature type="transmembrane region" description="Helical" evidence="7">
    <location>
        <begin position="32"/>
        <end position="50"/>
    </location>
</feature>
<evidence type="ECO:0000256" key="2">
    <source>
        <dbReference type="ARBA" id="ARBA00007977"/>
    </source>
</evidence>
<evidence type="ECO:0000256" key="7">
    <source>
        <dbReference type="SAM" id="Phobius"/>
    </source>
</evidence>
<dbReference type="Proteomes" id="UP000288812">
    <property type="component" value="Unassembled WGS sequence"/>
</dbReference>
<dbReference type="PANTHER" id="PTHR30106:SF1">
    <property type="entry name" value="UPF0324 MEMBRANE PROTEIN FN0533"/>
    <property type="match status" value="1"/>
</dbReference>
<feature type="transmembrane region" description="Helical" evidence="7">
    <location>
        <begin position="122"/>
        <end position="143"/>
    </location>
</feature>
<feature type="transmembrane region" description="Helical" evidence="7">
    <location>
        <begin position="90"/>
        <end position="110"/>
    </location>
</feature>
<evidence type="ECO:0000256" key="6">
    <source>
        <dbReference type="ARBA" id="ARBA00023136"/>
    </source>
</evidence>
<feature type="transmembrane region" description="Helical" evidence="7">
    <location>
        <begin position="310"/>
        <end position="334"/>
    </location>
</feature>
<feature type="transmembrane region" description="Helical" evidence="7">
    <location>
        <begin position="7"/>
        <end position="26"/>
    </location>
</feature>
<accession>A0A437S684</accession>
<feature type="transmembrane region" description="Helical" evidence="7">
    <location>
        <begin position="279"/>
        <end position="298"/>
    </location>
</feature>
<keyword evidence="6 7" id="KW-0472">Membrane</keyword>
<comment type="subcellular location">
    <subcellularLocation>
        <location evidence="1">Cell membrane</location>
        <topology evidence="1">Multi-pass membrane protein</topology>
    </subcellularLocation>
</comment>
<keyword evidence="3" id="KW-1003">Cell membrane</keyword>
<evidence type="ECO:0000256" key="3">
    <source>
        <dbReference type="ARBA" id="ARBA00022475"/>
    </source>
</evidence>
<dbReference type="OrthoDB" id="9811391at2"/>
<keyword evidence="4 7" id="KW-0812">Transmembrane</keyword>
<keyword evidence="9" id="KW-1185">Reference proteome</keyword>
<name>A0A437S684_9FIRM</name>
<comment type="caution">
    <text evidence="8">The sequence shown here is derived from an EMBL/GenBank/DDBJ whole genome shotgun (WGS) entry which is preliminary data.</text>
</comment>
<keyword evidence="5 7" id="KW-1133">Transmembrane helix</keyword>
<dbReference type="AlphaFoldDB" id="A0A437S684"/>
<evidence type="ECO:0000313" key="9">
    <source>
        <dbReference type="Proteomes" id="UP000288812"/>
    </source>
</evidence>
<dbReference type="GO" id="GO:0005886">
    <property type="term" value="C:plasma membrane"/>
    <property type="evidence" value="ECO:0007669"/>
    <property type="project" value="UniProtKB-SubCell"/>
</dbReference>
<gene>
    <name evidence="8" type="ORF">EF514_06955</name>
</gene>
<feature type="transmembrane region" description="Helical" evidence="7">
    <location>
        <begin position="181"/>
        <end position="202"/>
    </location>
</feature>
<reference evidence="8 9" key="1">
    <citation type="submission" date="2018-11" db="EMBL/GenBank/DDBJ databases">
        <title>Genome sequencing and assembly of Anaerosphaera sp. nov., GS7-6-2.</title>
        <authorList>
            <person name="Rettenmaier R."/>
            <person name="Liebl W."/>
            <person name="Zverlov V."/>
        </authorList>
    </citation>
    <scope>NUCLEOTIDE SEQUENCE [LARGE SCALE GENOMIC DNA]</scope>
    <source>
        <strain evidence="8 9">GS7-6-2</strain>
    </source>
</reference>
<proteinExistence type="inferred from homology"/>
<feature type="transmembrane region" description="Helical" evidence="7">
    <location>
        <begin position="149"/>
        <end position="169"/>
    </location>
</feature>
<feature type="transmembrane region" description="Helical" evidence="7">
    <location>
        <begin position="62"/>
        <end position="84"/>
    </location>
</feature>
<evidence type="ECO:0000256" key="5">
    <source>
        <dbReference type="ARBA" id="ARBA00022989"/>
    </source>
</evidence>
<dbReference type="Pfam" id="PF03601">
    <property type="entry name" value="Cons_hypoth698"/>
    <property type="match status" value="1"/>
</dbReference>
<protein>
    <submittedName>
        <fullName evidence="8">Putative sulfate exporter family transporter</fullName>
    </submittedName>
</protein>